<evidence type="ECO:0008006" key="6">
    <source>
        <dbReference type="Google" id="ProtNLM"/>
    </source>
</evidence>
<dbReference type="SMART" id="SM00698">
    <property type="entry name" value="MORN"/>
    <property type="match status" value="3"/>
</dbReference>
<dbReference type="EMBL" id="CDSF01000096">
    <property type="protein sequence ID" value="CEP00030.1"/>
    <property type="molecule type" value="Genomic_DNA"/>
</dbReference>
<keyword evidence="3" id="KW-0732">Signal</keyword>
<dbReference type="InterPro" id="IPR052849">
    <property type="entry name" value="MORN_repeat_protein"/>
</dbReference>
<evidence type="ECO:0000313" key="5">
    <source>
        <dbReference type="Proteomes" id="UP000039324"/>
    </source>
</evidence>
<feature type="signal peptide" evidence="3">
    <location>
        <begin position="1"/>
        <end position="22"/>
    </location>
</feature>
<organism evidence="4 5">
    <name type="scientific">Plasmodiophora brassicae</name>
    <name type="common">Clubroot disease agent</name>
    <dbReference type="NCBI Taxonomy" id="37360"/>
    <lineage>
        <taxon>Eukaryota</taxon>
        <taxon>Sar</taxon>
        <taxon>Rhizaria</taxon>
        <taxon>Endomyxa</taxon>
        <taxon>Phytomyxea</taxon>
        <taxon>Plasmodiophorida</taxon>
        <taxon>Plasmodiophoridae</taxon>
        <taxon>Plasmodiophora</taxon>
    </lineage>
</organism>
<name>A0A0G4IXH9_PLABS</name>
<dbReference type="Gene3D" id="2.20.110.10">
    <property type="entry name" value="Histone H3 K4-specific methyltransferase SET7/9 N-terminal domain"/>
    <property type="match status" value="2"/>
</dbReference>
<protein>
    <recommendedName>
        <fullName evidence="6">MORN repeat-containing protein 5</fullName>
    </recommendedName>
</protein>
<evidence type="ECO:0000256" key="3">
    <source>
        <dbReference type="SAM" id="SignalP"/>
    </source>
</evidence>
<gene>
    <name evidence="4" type="ORF">PBRA_007764</name>
</gene>
<reference evidence="4 5" key="1">
    <citation type="submission" date="2015-02" db="EMBL/GenBank/DDBJ databases">
        <authorList>
            <person name="Chooi Y.-H."/>
        </authorList>
    </citation>
    <scope>NUCLEOTIDE SEQUENCE [LARGE SCALE GENOMIC DNA]</scope>
    <source>
        <strain evidence="4">E3</strain>
    </source>
</reference>
<dbReference type="Proteomes" id="UP000039324">
    <property type="component" value="Unassembled WGS sequence"/>
</dbReference>
<evidence type="ECO:0000313" key="4">
    <source>
        <dbReference type="EMBL" id="CEP00030.1"/>
    </source>
</evidence>
<feature type="chain" id="PRO_5005193241" description="MORN repeat-containing protein 5" evidence="3">
    <location>
        <begin position="23"/>
        <end position="252"/>
    </location>
</feature>
<keyword evidence="5" id="KW-1185">Reference proteome</keyword>
<dbReference type="STRING" id="37360.A0A0G4IXH9"/>
<evidence type="ECO:0000256" key="2">
    <source>
        <dbReference type="SAM" id="MobiDB-lite"/>
    </source>
</evidence>
<accession>A0A0G4IXH9</accession>
<dbReference type="PANTHER" id="PTHR46917:SF1">
    <property type="entry name" value="MORN REPEAT-CONTAINING PROTEIN 2"/>
    <property type="match status" value="1"/>
</dbReference>
<dbReference type="PANTHER" id="PTHR46917">
    <property type="entry name" value="MORN REPEAT-CONTAINING PROTEIN 2"/>
    <property type="match status" value="1"/>
</dbReference>
<keyword evidence="1" id="KW-0677">Repeat</keyword>
<evidence type="ECO:0000256" key="1">
    <source>
        <dbReference type="ARBA" id="ARBA00022737"/>
    </source>
</evidence>
<dbReference type="InterPro" id="IPR003409">
    <property type="entry name" value="MORN"/>
</dbReference>
<dbReference type="OrthoDB" id="437960at2759"/>
<dbReference type="Pfam" id="PF02493">
    <property type="entry name" value="MORN"/>
    <property type="match status" value="4"/>
</dbReference>
<dbReference type="SUPFAM" id="SSF82185">
    <property type="entry name" value="Histone H3 K4-specific methyltransferase SET7/9 N-terminal domain"/>
    <property type="match status" value="1"/>
</dbReference>
<feature type="region of interest" description="Disordered" evidence="2">
    <location>
        <begin position="224"/>
        <end position="252"/>
    </location>
</feature>
<dbReference type="AlphaFoldDB" id="A0A0G4IXH9"/>
<sequence>MGVDQLMLAFAAVAAASVIVSAVPVPPQSAPVVIDKELWTHVEGTDQWTHNTDGHVYAGAVVDIDDQKQLPHGYGRYSCKDVATNTGQWADGCLNGEGEVMAADGSFSFRGRFKHGLRAGFGVYSHEDGWRYEGHYLDDKRNGHGKWTDIDGQLLEGQWRADLFEGHGRVMLANGMILEGQFTKWAPGANIAGGSFRGNLVDAMGQVTELKELTLKKDILNASAASRKHGRDADDDGKPGNPPRPMRLKTGS</sequence>
<proteinExistence type="predicted"/>